<proteinExistence type="predicted"/>
<dbReference type="EMBL" id="CP022418">
    <property type="protein sequence ID" value="ASM75154.1"/>
    <property type="molecule type" value="Genomic_DNA"/>
</dbReference>
<keyword evidence="1" id="KW-0614">Plasmid</keyword>
<dbReference type="SUPFAM" id="SSF56112">
    <property type="entry name" value="Protein kinase-like (PK-like)"/>
    <property type="match status" value="1"/>
</dbReference>
<sequence>MQELIGIDEAISRVSPLAGRNVRPERITSGITNINWRIIDEDTGEIFFLKIHGAGTEGFLDRPVAYDAALKVAESGVGPAMLFYDPEAGIEMHEFLHGFRSCGVRDTQDPVIRQNILTGYKTVHSQHVLSGTKTGFDQLDQHLTHLREMNADLPADMESMLDEVAKVKRAVEAAGMDIVACYNDGYISNYMVNDRSEVKIIDWEYAANNDPYWDIAMFCFESCFFRPKDISSILEMYDGVARPELVARVALYVGAASLTWGCWATYQKFMSSIPFDFGKYADLLFMRARLAMTPDRWNAALSAV</sequence>
<evidence type="ECO:0000313" key="2">
    <source>
        <dbReference type="Proteomes" id="UP000199754"/>
    </source>
</evidence>
<reference evidence="1 2" key="1">
    <citation type="submission" date="2017-07" db="EMBL/GenBank/DDBJ databases">
        <title>Genome Sequence of Sulfitobacter pseudonitzschiae Strain SMR1 Isolated from a culture of the Diatom Skeletonema marinoi.</title>
        <authorList>
            <person name="Topel M."/>
            <person name="Pinder M.I.M."/>
            <person name="Johansson O.N."/>
            <person name="Kourtchenko O."/>
            <person name="Godhe A."/>
            <person name="Clarke A.K."/>
        </authorList>
    </citation>
    <scope>NUCLEOTIDE SEQUENCE [LARGE SCALE GENOMIC DNA]</scope>
    <source>
        <strain evidence="1 2">SMR1</strain>
        <plasmid evidence="1 2">pSMR1-3</plasmid>
    </source>
</reference>
<dbReference type="GO" id="GO:0004305">
    <property type="term" value="F:ethanolamine kinase activity"/>
    <property type="evidence" value="ECO:0007669"/>
    <property type="project" value="TreeGrafter"/>
</dbReference>
<accession>A0A221K825</accession>
<dbReference type="Proteomes" id="UP000199754">
    <property type="component" value="Plasmid pSMR1-3"/>
</dbReference>
<keyword evidence="1" id="KW-0808">Transferase</keyword>
<dbReference type="CDD" id="cd05151">
    <property type="entry name" value="ChoK-like"/>
    <property type="match status" value="1"/>
</dbReference>
<dbReference type="PANTHER" id="PTHR22603:SF66">
    <property type="entry name" value="ETHANOLAMINE KINASE"/>
    <property type="match status" value="1"/>
</dbReference>
<dbReference type="Gene3D" id="3.30.200.20">
    <property type="entry name" value="Phosphorylase Kinase, domain 1"/>
    <property type="match status" value="1"/>
</dbReference>
<dbReference type="OrthoDB" id="179763at2"/>
<protein>
    <submittedName>
        <fullName evidence="1">Choline/ethanolamine kinase</fullName>
    </submittedName>
</protein>
<evidence type="ECO:0000313" key="1">
    <source>
        <dbReference type="EMBL" id="ASM75154.1"/>
    </source>
</evidence>
<dbReference type="Gene3D" id="3.90.1200.10">
    <property type="match status" value="1"/>
</dbReference>
<dbReference type="GO" id="GO:0006646">
    <property type="term" value="P:phosphatidylethanolamine biosynthetic process"/>
    <property type="evidence" value="ECO:0007669"/>
    <property type="project" value="TreeGrafter"/>
</dbReference>
<geneLocation type="plasmid" evidence="1 2">
    <name>pSMR1-3</name>
</geneLocation>
<dbReference type="RefSeq" id="WP_089423160.1">
    <property type="nucleotide sequence ID" value="NZ_CP022418.1"/>
</dbReference>
<dbReference type="GO" id="GO:0005737">
    <property type="term" value="C:cytoplasm"/>
    <property type="evidence" value="ECO:0007669"/>
    <property type="project" value="TreeGrafter"/>
</dbReference>
<keyword evidence="2" id="KW-1185">Reference proteome</keyword>
<dbReference type="PANTHER" id="PTHR22603">
    <property type="entry name" value="CHOLINE/ETHANOALAMINE KINASE"/>
    <property type="match status" value="1"/>
</dbReference>
<dbReference type="KEGG" id="spse:SULPSESMR1_04433"/>
<gene>
    <name evidence="1" type="ORF">SULPSESMR1_04433</name>
</gene>
<name>A0A221K825_9RHOB</name>
<dbReference type="AlphaFoldDB" id="A0A221K825"/>
<dbReference type="InterPro" id="IPR011009">
    <property type="entry name" value="Kinase-like_dom_sf"/>
</dbReference>
<keyword evidence="1" id="KW-0418">Kinase</keyword>
<dbReference type="Pfam" id="PF01633">
    <property type="entry name" value="Choline_kinase"/>
    <property type="match status" value="1"/>
</dbReference>
<organism evidence="1 2">
    <name type="scientific">Pseudosulfitobacter pseudonitzschiae</name>
    <dbReference type="NCBI Taxonomy" id="1402135"/>
    <lineage>
        <taxon>Bacteria</taxon>
        <taxon>Pseudomonadati</taxon>
        <taxon>Pseudomonadota</taxon>
        <taxon>Alphaproteobacteria</taxon>
        <taxon>Rhodobacterales</taxon>
        <taxon>Roseobacteraceae</taxon>
        <taxon>Pseudosulfitobacter</taxon>
    </lineage>
</organism>